<evidence type="ECO:0000313" key="4">
    <source>
        <dbReference type="EMBL" id="OOR82873.1"/>
    </source>
</evidence>
<name>A0A1S9ZHN5_9GAMM</name>
<dbReference type="PANTHER" id="PTHR38683:SF1">
    <property type="entry name" value="CHORISMATE PYRUVATE-LYASE"/>
    <property type="match status" value="1"/>
</dbReference>
<dbReference type="PANTHER" id="PTHR38683">
    <property type="entry name" value="CHORISMATE PYRUVATE-LYASE"/>
    <property type="match status" value="1"/>
</dbReference>
<dbReference type="Proteomes" id="UP000190322">
    <property type="component" value="Unassembled WGS sequence"/>
</dbReference>
<comment type="caution">
    <text evidence="4">The sequence shown here is derived from an EMBL/GenBank/DDBJ whole genome shotgun (WGS) entry which is preliminary data.</text>
</comment>
<dbReference type="GO" id="GO:0006744">
    <property type="term" value="P:ubiquinone biosynthetic process"/>
    <property type="evidence" value="ECO:0007669"/>
    <property type="project" value="UniProtKB-KW"/>
</dbReference>
<proteinExistence type="predicted"/>
<protein>
    <submittedName>
        <fullName evidence="4">Chorismate lyase</fullName>
    </submittedName>
</protein>
<organism evidence="4 5">
    <name type="scientific">Moraxella canis</name>
    <dbReference type="NCBI Taxonomy" id="90239"/>
    <lineage>
        <taxon>Bacteria</taxon>
        <taxon>Pseudomonadati</taxon>
        <taxon>Pseudomonadota</taxon>
        <taxon>Gammaproteobacteria</taxon>
        <taxon>Moraxellales</taxon>
        <taxon>Moraxellaceae</taxon>
        <taxon>Moraxella</taxon>
    </lineage>
</organism>
<dbReference type="GO" id="GO:0008813">
    <property type="term" value="F:chorismate lyase activity"/>
    <property type="evidence" value="ECO:0007669"/>
    <property type="project" value="InterPro"/>
</dbReference>
<evidence type="ECO:0000256" key="3">
    <source>
        <dbReference type="ARBA" id="ARBA00023239"/>
    </source>
</evidence>
<evidence type="ECO:0000256" key="1">
    <source>
        <dbReference type="ARBA" id="ARBA00022490"/>
    </source>
</evidence>
<dbReference type="Pfam" id="PF04345">
    <property type="entry name" value="Chor_lyase"/>
    <property type="match status" value="1"/>
</dbReference>
<keyword evidence="2" id="KW-0831">Ubiquinone biosynthesis</keyword>
<evidence type="ECO:0000256" key="2">
    <source>
        <dbReference type="ARBA" id="ARBA00022688"/>
    </source>
</evidence>
<dbReference type="SUPFAM" id="SSF64288">
    <property type="entry name" value="Chorismate lyase-like"/>
    <property type="match status" value="1"/>
</dbReference>
<accession>A0A1S9ZHN5</accession>
<gene>
    <name evidence="4" type="ORF">B0180_08290</name>
</gene>
<dbReference type="InterPro" id="IPR007440">
    <property type="entry name" value="Chorismate--pyruvate_lyase"/>
</dbReference>
<reference evidence="4 5" key="1">
    <citation type="submission" date="2017-02" db="EMBL/GenBank/DDBJ databases">
        <title>Draft genome sequence of Moraxella canis CCUG 8415A type strain.</title>
        <authorList>
            <person name="Engstrom-Jakobsson H."/>
            <person name="Salva-Serra F."/>
            <person name="Thorell K."/>
            <person name="Gonzales-Siles L."/>
            <person name="Karlsson R."/>
            <person name="Boulund F."/>
            <person name="Engstrand L."/>
            <person name="Moore E."/>
        </authorList>
    </citation>
    <scope>NUCLEOTIDE SEQUENCE [LARGE SCALE GENOMIC DNA]</scope>
    <source>
        <strain evidence="4 5">CCUG 8415A</strain>
    </source>
</reference>
<keyword evidence="1" id="KW-0963">Cytoplasm</keyword>
<dbReference type="EMBL" id="MUXT01000009">
    <property type="protein sequence ID" value="OOR82873.1"/>
    <property type="molecule type" value="Genomic_DNA"/>
</dbReference>
<dbReference type="GO" id="GO:0005829">
    <property type="term" value="C:cytosol"/>
    <property type="evidence" value="ECO:0007669"/>
    <property type="project" value="TreeGrafter"/>
</dbReference>
<dbReference type="AlphaFoldDB" id="A0A1S9ZHN5"/>
<keyword evidence="3 4" id="KW-0456">Lyase</keyword>
<sequence length="161" mass="18136">MPMDEIFDHHSPRLASFVLAQGSLTALLEAQSGKPLKVEILHQGYQPLTFAQKLQLGLPPNRPQMAWVRSVKLYGDGSDAWVLAKSIFPLAALTGSLMRLKALGTTPIGYVLFKKRRQLPIERHFYRCDNQIGRQTVYDIDGRKILIDELFLAAFEASLDQ</sequence>
<evidence type="ECO:0000313" key="5">
    <source>
        <dbReference type="Proteomes" id="UP000190322"/>
    </source>
</evidence>
<dbReference type="InterPro" id="IPR028978">
    <property type="entry name" value="Chorismate_lyase_/UTRA_dom_sf"/>
</dbReference>
<dbReference type="Gene3D" id="3.40.1410.10">
    <property type="entry name" value="Chorismate lyase-like"/>
    <property type="match status" value="1"/>
</dbReference>
<dbReference type="RefSeq" id="WP_078256508.1">
    <property type="nucleotide sequence ID" value="NZ_MUXT01000009.1"/>
</dbReference>